<dbReference type="Proteomes" id="UP001530400">
    <property type="component" value="Unassembled WGS sequence"/>
</dbReference>
<protein>
    <recommendedName>
        <fullName evidence="2">JmjC domain-containing protein</fullName>
    </recommendedName>
</protein>
<evidence type="ECO:0000256" key="1">
    <source>
        <dbReference type="SAM" id="MobiDB-lite"/>
    </source>
</evidence>
<dbReference type="SMART" id="SM00558">
    <property type="entry name" value="JmjC"/>
    <property type="match status" value="1"/>
</dbReference>
<feature type="domain" description="JmjC" evidence="2">
    <location>
        <begin position="332"/>
        <end position="506"/>
    </location>
</feature>
<reference evidence="3 4" key="1">
    <citation type="submission" date="2024-10" db="EMBL/GenBank/DDBJ databases">
        <title>Updated reference genomes for cyclostephanoid diatoms.</title>
        <authorList>
            <person name="Roberts W.R."/>
            <person name="Alverson A.J."/>
        </authorList>
    </citation>
    <scope>NUCLEOTIDE SEQUENCE [LARGE SCALE GENOMIC DNA]</scope>
    <source>
        <strain evidence="3 4">AJA010-31</strain>
    </source>
</reference>
<name>A0ABD3PRF7_9STRA</name>
<evidence type="ECO:0000313" key="4">
    <source>
        <dbReference type="Proteomes" id="UP001530400"/>
    </source>
</evidence>
<keyword evidence="4" id="KW-1185">Reference proteome</keyword>
<gene>
    <name evidence="3" type="ORF">ACHAWO_000242</name>
</gene>
<sequence>MSGTTTTMMAVVTMAPPIQALHTDAETPISSPPPLEVIESTTAPTMKRTASAPKLTESKSLANETKDLLGRAGVAGVARRCAHYTPSLKELTSTSFSDYVRGEVLGVPLPGYEFLYVYDDAKQPKPGATPLAAPCASPPLCQEAPPMAVVPANKQISPLPASPKSDRVMRTRSQAKAIASSKKAPTKLARPKHATVPEPKKYKMCWYKLRDGIAKVSLPAGFGAKVDATARGRLWAKGSKLGDTQIPAPIKQCLSGIGGVYQYTLIEQPSTTVADFRIKADEYRKRQLGKEVDENDSEEHYDDLARKFWKRLGPTMEPAVYGADTDGTFFKDAHASGWNVDRLESCLCLLRADAKAGDRDDEVFHLPGVTSAYLYFGMWASAFAAHAEDMNLLSINYLHAGAPKYWYAVNPEDSKRFENLARSHFPGQASECSEFLRHKRCLLSPAILKKAGIRFTTCVQRPGDAIITFPGSYHFGFNTGFNVAESTNFAVPEWIPIGETASCCMCVPYSVRIQMKRLKQLLDDYERDMCFRESTGLPKLTYTAWAKHEARRIKKENNKRDAEQENNCGLELPTVYNKSLAVEITRETVTPKKNGRKLKREEFNEWRLAKRARPSAFVLNADIICYIECDNSVDADDSDSHKNYDFFIGTIVKVLDGFVRVHFNGLNRREDQWFEQDSEHLFLDGGLTDPPESDSGNEDDTLSQAKTKRKTKQKKMRG</sequence>
<dbReference type="PROSITE" id="PS51184">
    <property type="entry name" value="JMJC"/>
    <property type="match status" value="1"/>
</dbReference>
<feature type="compositionally biased region" description="Acidic residues" evidence="1">
    <location>
        <begin position="691"/>
        <end position="701"/>
    </location>
</feature>
<feature type="region of interest" description="Disordered" evidence="1">
    <location>
        <begin position="682"/>
        <end position="718"/>
    </location>
</feature>
<feature type="compositionally biased region" description="Basic residues" evidence="1">
    <location>
        <begin position="706"/>
        <end position="718"/>
    </location>
</feature>
<dbReference type="PANTHER" id="PTHR10694">
    <property type="entry name" value="LYSINE-SPECIFIC DEMETHYLASE"/>
    <property type="match status" value="1"/>
</dbReference>
<dbReference type="Gene3D" id="2.60.120.650">
    <property type="entry name" value="Cupin"/>
    <property type="match status" value="1"/>
</dbReference>
<dbReference type="InterPro" id="IPR003347">
    <property type="entry name" value="JmjC_dom"/>
</dbReference>
<accession>A0ABD3PRF7</accession>
<proteinExistence type="predicted"/>
<dbReference type="SUPFAM" id="SSF51197">
    <property type="entry name" value="Clavaminate synthase-like"/>
    <property type="match status" value="1"/>
</dbReference>
<comment type="caution">
    <text evidence="3">The sequence shown here is derived from an EMBL/GenBank/DDBJ whole genome shotgun (WGS) entry which is preliminary data.</text>
</comment>
<evidence type="ECO:0000313" key="3">
    <source>
        <dbReference type="EMBL" id="KAL3789771.1"/>
    </source>
</evidence>
<dbReference type="AlphaFoldDB" id="A0ABD3PRF7"/>
<dbReference type="PANTHER" id="PTHR10694:SF7">
    <property type="entry name" value="[HISTONE H3]-TRIMETHYL-L-LYSINE(9) DEMETHYLASE"/>
    <property type="match status" value="1"/>
</dbReference>
<dbReference type="SUPFAM" id="SSF63748">
    <property type="entry name" value="Tudor/PWWP/MBT"/>
    <property type="match status" value="1"/>
</dbReference>
<dbReference type="Pfam" id="PF02373">
    <property type="entry name" value="JmjC"/>
    <property type="match status" value="1"/>
</dbReference>
<dbReference type="Gene3D" id="2.30.30.140">
    <property type="match status" value="1"/>
</dbReference>
<evidence type="ECO:0000259" key="2">
    <source>
        <dbReference type="PROSITE" id="PS51184"/>
    </source>
</evidence>
<dbReference type="EMBL" id="JALLPJ020000514">
    <property type="protein sequence ID" value="KAL3789771.1"/>
    <property type="molecule type" value="Genomic_DNA"/>
</dbReference>
<organism evidence="3 4">
    <name type="scientific">Cyclotella atomus</name>
    <dbReference type="NCBI Taxonomy" id="382360"/>
    <lineage>
        <taxon>Eukaryota</taxon>
        <taxon>Sar</taxon>
        <taxon>Stramenopiles</taxon>
        <taxon>Ochrophyta</taxon>
        <taxon>Bacillariophyta</taxon>
        <taxon>Coscinodiscophyceae</taxon>
        <taxon>Thalassiosirophycidae</taxon>
        <taxon>Stephanodiscales</taxon>
        <taxon>Stephanodiscaceae</taxon>
        <taxon>Cyclotella</taxon>
    </lineage>
</organism>